<evidence type="ECO:0000313" key="3">
    <source>
        <dbReference type="EMBL" id="KAK3340711.1"/>
    </source>
</evidence>
<dbReference type="AlphaFoldDB" id="A0AAE0MPM1"/>
<reference evidence="3" key="2">
    <citation type="submission" date="2023-06" db="EMBL/GenBank/DDBJ databases">
        <authorList>
            <consortium name="Lawrence Berkeley National Laboratory"/>
            <person name="Haridas S."/>
            <person name="Hensen N."/>
            <person name="Bonometti L."/>
            <person name="Westerberg I."/>
            <person name="Brannstrom I.O."/>
            <person name="Guillou S."/>
            <person name="Cros-Aarteil S."/>
            <person name="Calhoun S."/>
            <person name="Kuo A."/>
            <person name="Mondo S."/>
            <person name="Pangilinan J."/>
            <person name="Riley R."/>
            <person name="Labutti K."/>
            <person name="Andreopoulos B."/>
            <person name="Lipzen A."/>
            <person name="Chen C."/>
            <person name="Yanf M."/>
            <person name="Daum C."/>
            <person name="Ng V."/>
            <person name="Clum A."/>
            <person name="Steindorff A."/>
            <person name="Ohm R."/>
            <person name="Martin F."/>
            <person name="Silar P."/>
            <person name="Natvig D."/>
            <person name="Lalanne C."/>
            <person name="Gautier V."/>
            <person name="Ament-Velasquez S.L."/>
            <person name="Kruys A."/>
            <person name="Hutchinson M.I."/>
            <person name="Powell A.J."/>
            <person name="Barry K."/>
            <person name="Miller A.N."/>
            <person name="Grigoriev I.V."/>
            <person name="Debuchy R."/>
            <person name="Gladieux P."/>
            <person name="Thoren M.H."/>
            <person name="Johannesson H."/>
        </authorList>
    </citation>
    <scope>NUCLEOTIDE SEQUENCE</scope>
    <source>
        <strain evidence="3">CBS 560.94</strain>
    </source>
</reference>
<name>A0AAE0MPM1_9PEZI</name>
<feature type="compositionally biased region" description="Low complexity" evidence="1">
    <location>
        <begin position="138"/>
        <end position="148"/>
    </location>
</feature>
<feature type="compositionally biased region" description="Basic and acidic residues" evidence="1">
    <location>
        <begin position="125"/>
        <end position="136"/>
    </location>
</feature>
<dbReference type="Gene3D" id="3.90.25.10">
    <property type="entry name" value="UDP-galactose 4-epimerase, domain 1"/>
    <property type="match status" value="1"/>
</dbReference>
<dbReference type="RefSeq" id="XP_062679653.1">
    <property type="nucleotide sequence ID" value="XM_062831080.1"/>
</dbReference>
<evidence type="ECO:0000256" key="2">
    <source>
        <dbReference type="SAM" id="SignalP"/>
    </source>
</evidence>
<dbReference type="GeneID" id="87868234"/>
<proteinExistence type="predicted"/>
<protein>
    <submittedName>
        <fullName evidence="3">Uncharacterized protein</fullName>
    </submittedName>
</protein>
<sequence>MRCGLLVLSIVHICEIALPDDNFEKWNYLETGYPASKKNHIKESEGFTDTHKTVDPFFFVVLQHIACEDPTSELEHAVPLELWEGPRELEEYAREVFPLEEQANGLTWMIEEDDGGGGNNIDNDQNNRRQKEEHCHQNGHQNGHNRINGHVEHIV</sequence>
<evidence type="ECO:0000313" key="4">
    <source>
        <dbReference type="Proteomes" id="UP001278500"/>
    </source>
</evidence>
<reference evidence="3" key="1">
    <citation type="journal article" date="2023" name="Mol. Phylogenet. Evol.">
        <title>Genome-scale phylogeny and comparative genomics of the fungal order Sordariales.</title>
        <authorList>
            <person name="Hensen N."/>
            <person name="Bonometti L."/>
            <person name="Westerberg I."/>
            <person name="Brannstrom I.O."/>
            <person name="Guillou S."/>
            <person name="Cros-Aarteil S."/>
            <person name="Calhoun S."/>
            <person name="Haridas S."/>
            <person name="Kuo A."/>
            <person name="Mondo S."/>
            <person name="Pangilinan J."/>
            <person name="Riley R."/>
            <person name="LaButti K."/>
            <person name="Andreopoulos B."/>
            <person name="Lipzen A."/>
            <person name="Chen C."/>
            <person name="Yan M."/>
            <person name="Daum C."/>
            <person name="Ng V."/>
            <person name="Clum A."/>
            <person name="Steindorff A."/>
            <person name="Ohm R.A."/>
            <person name="Martin F."/>
            <person name="Silar P."/>
            <person name="Natvig D.O."/>
            <person name="Lalanne C."/>
            <person name="Gautier V."/>
            <person name="Ament-Velasquez S.L."/>
            <person name="Kruys A."/>
            <person name="Hutchinson M.I."/>
            <person name="Powell A.J."/>
            <person name="Barry K."/>
            <person name="Miller A.N."/>
            <person name="Grigoriev I.V."/>
            <person name="Debuchy R."/>
            <person name="Gladieux P."/>
            <person name="Hiltunen Thoren M."/>
            <person name="Johannesson H."/>
        </authorList>
    </citation>
    <scope>NUCLEOTIDE SEQUENCE</scope>
    <source>
        <strain evidence="3">CBS 560.94</strain>
    </source>
</reference>
<keyword evidence="2" id="KW-0732">Signal</keyword>
<accession>A0AAE0MPM1</accession>
<organism evidence="3 4">
    <name type="scientific">Neurospora tetraspora</name>
    <dbReference type="NCBI Taxonomy" id="94610"/>
    <lineage>
        <taxon>Eukaryota</taxon>
        <taxon>Fungi</taxon>
        <taxon>Dikarya</taxon>
        <taxon>Ascomycota</taxon>
        <taxon>Pezizomycotina</taxon>
        <taxon>Sordariomycetes</taxon>
        <taxon>Sordariomycetidae</taxon>
        <taxon>Sordariales</taxon>
        <taxon>Sordariaceae</taxon>
        <taxon>Neurospora</taxon>
    </lineage>
</organism>
<evidence type="ECO:0000256" key="1">
    <source>
        <dbReference type="SAM" id="MobiDB-lite"/>
    </source>
</evidence>
<dbReference type="EMBL" id="JAUEPP010000006">
    <property type="protein sequence ID" value="KAK3340711.1"/>
    <property type="molecule type" value="Genomic_DNA"/>
</dbReference>
<comment type="caution">
    <text evidence="3">The sequence shown here is derived from an EMBL/GenBank/DDBJ whole genome shotgun (WGS) entry which is preliminary data.</text>
</comment>
<gene>
    <name evidence="3" type="ORF">B0H65DRAFT_590815</name>
</gene>
<dbReference type="Proteomes" id="UP001278500">
    <property type="component" value="Unassembled WGS sequence"/>
</dbReference>
<feature type="region of interest" description="Disordered" evidence="1">
    <location>
        <begin position="114"/>
        <end position="155"/>
    </location>
</feature>
<feature type="chain" id="PRO_5042073957" evidence="2">
    <location>
        <begin position="20"/>
        <end position="155"/>
    </location>
</feature>
<feature type="signal peptide" evidence="2">
    <location>
        <begin position="1"/>
        <end position="19"/>
    </location>
</feature>
<keyword evidence="4" id="KW-1185">Reference proteome</keyword>